<evidence type="ECO:0000313" key="11">
    <source>
        <dbReference type="Proteomes" id="UP001341840"/>
    </source>
</evidence>
<feature type="domain" description="NB-ARC" evidence="6">
    <location>
        <begin position="177"/>
        <end position="343"/>
    </location>
</feature>
<comment type="caution">
    <text evidence="10">The sequence shown here is derived from an EMBL/GenBank/DDBJ whole genome shotgun (WGS) entry which is preliminary data.</text>
</comment>
<protein>
    <recommendedName>
        <fullName evidence="12">Disease resistance RPP13-like protein 1</fullName>
    </recommendedName>
</protein>
<feature type="domain" description="R13L1/DRL21-like LRR repeat region" evidence="9">
    <location>
        <begin position="680"/>
        <end position="804"/>
    </location>
</feature>
<evidence type="ECO:0000256" key="5">
    <source>
        <dbReference type="ARBA" id="ARBA00022840"/>
    </source>
</evidence>
<dbReference type="InterPro" id="IPR032675">
    <property type="entry name" value="LRR_dom_sf"/>
</dbReference>
<dbReference type="Gene3D" id="1.10.10.10">
    <property type="entry name" value="Winged helix-like DNA-binding domain superfamily/Winged helix DNA-binding domain"/>
    <property type="match status" value="1"/>
</dbReference>
<dbReference type="PROSITE" id="PS51450">
    <property type="entry name" value="LRR"/>
    <property type="match status" value="1"/>
</dbReference>
<accession>A0ABU6RHU3</accession>
<keyword evidence="1" id="KW-0433">Leucine-rich repeat</keyword>
<dbReference type="PANTHER" id="PTHR36766">
    <property type="entry name" value="PLANT BROAD-SPECTRUM MILDEW RESISTANCE PROTEIN RPW8"/>
    <property type="match status" value="1"/>
</dbReference>
<keyword evidence="2" id="KW-0677">Repeat</keyword>
<evidence type="ECO:0000256" key="4">
    <source>
        <dbReference type="ARBA" id="ARBA00022821"/>
    </source>
</evidence>
<dbReference type="Pfam" id="PF18052">
    <property type="entry name" value="Rx_N"/>
    <property type="match status" value="1"/>
</dbReference>
<dbReference type="Gene3D" id="1.20.5.4130">
    <property type="match status" value="1"/>
</dbReference>
<reference evidence="10 11" key="1">
    <citation type="journal article" date="2023" name="Plants (Basel)">
        <title>Bridging the Gap: Combining Genomics and Transcriptomics Approaches to Understand Stylosanthes scabra, an Orphan Legume from the Brazilian Caatinga.</title>
        <authorList>
            <person name="Ferreira-Neto J.R.C."/>
            <person name="da Silva M.D."/>
            <person name="Binneck E."/>
            <person name="de Melo N.F."/>
            <person name="da Silva R.H."/>
            <person name="de Melo A.L.T.M."/>
            <person name="Pandolfi V."/>
            <person name="Bustamante F.O."/>
            <person name="Brasileiro-Vidal A.C."/>
            <person name="Benko-Iseppon A.M."/>
        </authorList>
    </citation>
    <scope>NUCLEOTIDE SEQUENCE [LARGE SCALE GENOMIC DNA]</scope>
    <source>
        <tissue evidence="10">Leaves</tissue>
    </source>
</reference>
<organism evidence="10 11">
    <name type="scientific">Stylosanthes scabra</name>
    <dbReference type="NCBI Taxonomy" id="79078"/>
    <lineage>
        <taxon>Eukaryota</taxon>
        <taxon>Viridiplantae</taxon>
        <taxon>Streptophyta</taxon>
        <taxon>Embryophyta</taxon>
        <taxon>Tracheophyta</taxon>
        <taxon>Spermatophyta</taxon>
        <taxon>Magnoliopsida</taxon>
        <taxon>eudicotyledons</taxon>
        <taxon>Gunneridae</taxon>
        <taxon>Pentapetalae</taxon>
        <taxon>rosids</taxon>
        <taxon>fabids</taxon>
        <taxon>Fabales</taxon>
        <taxon>Fabaceae</taxon>
        <taxon>Papilionoideae</taxon>
        <taxon>50 kb inversion clade</taxon>
        <taxon>dalbergioids sensu lato</taxon>
        <taxon>Dalbergieae</taxon>
        <taxon>Pterocarpus clade</taxon>
        <taxon>Stylosanthes</taxon>
    </lineage>
</organism>
<evidence type="ECO:0000256" key="3">
    <source>
        <dbReference type="ARBA" id="ARBA00022741"/>
    </source>
</evidence>
<dbReference type="InterPro" id="IPR041118">
    <property type="entry name" value="Rx_N"/>
</dbReference>
<proteinExistence type="predicted"/>
<dbReference type="Pfam" id="PF23559">
    <property type="entry name" value="WHD_DRP"/>
    <property type="match status" value="1"/>
</dbReference>
<keyword evidence="5" id="KW-0067">ATP-binding</keyword>
<dbReference type="PANTHER" id="PTHR36766:SF51">
    <property type="entry name" value="DISEASE RESISTANCE RPP13-LIKE PROTEIN 1"/>
    <property type="match status" value="1"/>
</dbReference>
<dbReference type="EMBL" id="JASCZI010030564">
    <property type="protein sequence ID" value="MED6123636.1"/>
    <property type="molecule type" value="Genomic_DNA"/>
</dbReference>
<evidence type="ECO:0000256" key="1">
    <source>
        <dbReference type="ARBA" id="ARBA00022614"/>
    </source>
</evidence>
<dbReference type="SUPFAM" id="SSF52058">
    <property type="entry name" value="L domain-like"/>
    <property type="match status" value="2"/>
</dbReference>
<name>A0ABU6RHU3_9FABA</name>
<dbReference type="InterPro" id="IPR027417">
    <property type="entry name" value="P-loop_NTPase"/>
</dbReference>
<dbReference type="InterPro" id="IPR001611">
    <property type="entry name" value="Leu-rich_rpt"/>
</dbReference>
<dbReference type="Pfam" id="PF00931">
    <property type="entry name" value="NB-ARC"/>
    <property type="match status" value="1"/>
</dbReference>
<evidence type="ECO:0000259" key="9">
    <source>
        <dbReference type="Pfam" id="PF25019"/>
    </source>
</evidence>
<feature type="domain" description="Disease resistance protein winged helix" evidence="8">
    <location>
        <begin position="426"/>
        <end position="493"/>
    </location>
</feature>
<keyword evidence="11" id="KW-1185">Reference proteome</keyword>
<feature type="domain" description="Disease resistance N-terminal" evidence="7">
    <location>
        <begin position="10"/>
        <end position="99"/>
    </location>
</feature>
<dbReference type="SUPFAM" id="SSF52540">
    <property type="entry name" value="P-loop containing nucleoside triphosphate hydrolases"/>
    <property type="match status" value="1"/>
</dbReference>
<evidence type="ECO:0000259" key="7">
    <source>
        <dbReference type="Pfam" id="PF18052"/>
    </source>
</evidence>
<gene>
    <name evidence="10" type="ORF">PIB30_050983</name>
</gene>
<keyword evidence="3" id="KW-0547">Nucleotide-binding</keyword>
<dbReference type="InterPro" id="IPR056789">
    <property type="entry name" value="LRR_R13L1-DRL21"/>
</dbReference>
<dbReference type="Proteomes" id="UP001341840">
    <property type="component" value="Unassembled WGS sequence"/>
</dbReference>
<evidence type="ECO:0000313" key="10">
    <source>
        <dbReference type="EMBL" id="MED6123636.1"/>
    </source>
</evidence>
<dbReference type="InterPro" id="IPR036388">
    <property type="entry name" value="WH-like_DNA-bd_sf"/>
</dbReference>
<evidence type="ECO:0000259" key="8">
    <source>
        <dbReference type="Pfam" id="PF23559"/>
    </source>
</evidence>
<dbReference type="Pfam" id="PF25019">
    <property type="entry name" value="LRR_R13L1-DRL21"/>
    <property type="match status" value="1"/>
</dbReference>
<dbReference type="InterPro" id="IPR058922">
    <property type="entry name" value="WHD_DRP"/>
</dbReference>
<dbReference type="PRINTS" id="PR00364">
    <property type="entry name" value="DISEASERSIST"/>
</dbReference>
<keyword evidence="4" id="KW-0611">Plant defense</keyword>
<dbReference type="Gene3D" id="1.10.8.430">
    <property type="entry name" value="Helical domain of apoptotic protease-activating factors"/>
    <property type="match status" value="1"/>
</dbReference>
<evidence type="ECO:0000256" key="2">
    <source>
        <dbReference type="ARBA" id="ARBA00022737"/>
    </source>
</evidence>
<dbReference type="Gene3D" id="3.80.10.10">
    <property type="entry name" value="Ribonuclease Inhibitor"/>
    <property type="match status" value="3"/>
</dbReference>
<evidence type="ECO:0008006" key="12">
    <source>
        <dbReference type="Google" id="ProtNLM"/>
    </source>
</evidence>
<sequence>MLVDVASALVSASLQVLIDRLASPQLLSFFRSTTFDAAEDLKLQLLAVNSVLGDAEEKQIINPYVKKWLNELREALYHAEDVLDELDTQVLQYKVRSQSHTTLGTVMDYFDSVSPLAKSLNRRLEKINRRIHILRDYKNRLGLREVPQNLFPLLLNVPTTRRVEQSKVYGRNTEKERIKQRILGVMYEGEPISVVAIVGMAGVGKTTLSQLLFSDEHVAASFDLRSWVYVSEGSDVLYLTTKVYESLTASNGGSTSLDILQDQLASLLQGKRFLLVLDDFWAESFFDWELFKMAFMGAGGGSVILVTTRNENVAITMHAAVHFLSILPDDDCWNIFAHYAFGNRNPEPTLMEIGHRTVRKCKGLPLAAKVLGSVLHSVIDAEEWNNILQSKMWDLPANRSNILPALRLSYQLLPSHLKACFAYCSIFPKGYEINKLDLIHLWMAEGLLLPSKAKTMQMVGEEYLGELLSRSLLQRSTNNDSFLIMHDLISNLAQYVGGEFFYLLEDDNAEQIPEKVRHISFLQDKLDAPDKFEAFYDHSQLRTFIPFKLSRQFGLFADAVFGSLIPRFICVRVLSLSSYLLTTLPDTIGNLKHLRYLNLSYTNIQQLPESIGLLYNLQILLLSNCFRLTSLPESLENLIHLHHLDIIGVPLAKMPQNFGKLKLLQNLSIFVVTRNTGSRISELGALLQLHGSLSIVNLQNVVDAADSFGANLMGKKFLDELVLKWTAAIHDLQIEAAVLENLEPHENLKRLNIENYGGSAFPGWLGNPLFSNMVSIHLTGCINCLNLPPLGQLSSLKTLLIANMTSLERVGPEFYGNTNSPFRALQMLTFEDMLLWEEWLPTEFEEFPSLQELHIKRCPLLTGNLPQQLSSTFERTRLADCDVLVILPEEMMQGNTALRRVTICNCPLLQSFPSLGLLPRLRSLHVSHCRNLEFFPLEQAPHNYQALEKLHLESSCETLISFPLSSFVALSDLHIQDCLNLQSLQRLADGELPSLESIRLKDCPNMMSFPEGGLPTPNLGSISISNCPNLSPEAEWGLHGLACLKLFSIEGEVIGLDSFPDEGVLPACLNSLHISGLVNLTTLNHGGLQHLESLNLLEITGCNMLQSLPAEGLPNSLTCLIIMDCPLLAPLCEEGTGEQWPLISHIPNIIIY</sequence>
<dbReference type="InterPro" id="IPR002182">
    <property type="entry name" value="NB-ARC"/>
</dbReference>
<dbReference type="InterPro" id="IPR042197">
    <property type="entry name" value="Apaf_helical"/>
</dbReference>
<dbReference type="Gene3D" id="3.40.50.300">
    <property type="entry name" value="P-loop containing nucleotide triphosphate hydrolases"/>
    <property type="match status" value="1"/>
</dbReference>
<evidence type="ECO:0000259" key="6">
    <source>
        <dbReference type="Pfam" id="PF00931"/>
    </source>
</evidence>